<reference evidence="1 2" key="1">
    <citation type="journal article" date="2009" name="Nat. Genet.">
        <title>The genome of the cucumber, Cucumis sativus L.</title>
        <authorList>
            <person name="Huang S."/>
            <person name="Li R."/>
            <person name="Zhang Z."/>
            <person name="Li L."/>
            <person name="Gu X."/>
            <person name="Fan W."/>
            <person name="Lucas W.J."/>
            <person name="Wang X."/>
            <person name="Xie B."/>
            <person name="Ni P."/>
            <person name="Ren Y."/>
            <person name="Zhu H."/>
            <person name="Li J."/>
            <person name="Lin K."/>
            <person name="Jin W."/>
            <person name="Fei Z."/>
            <person name="Li G."/>
            <person name="Staub J."/>
            <person name="Kilian A."/>
            <person name="van der Vossen E.A."/>
            <person name="Wu Y."/>
            <person name="Guo J."/>
            <person name="He J."/>
            <person name="Jia Z."/>
            <person name="Ren Y."/>
            <person name="Tian G."/>
            <person name="Lu Y."/>
            <person name="Ruan J."/>
            <person name="Qian W."/>
            <person name="Wang M."/>
            <person name="Huang Q."/>
            <person name="Li B."/>
            <person name="Xuan Z."/>
            <person name="Cao J."/>
            <person name="Asan"/>
            <person name="Wu Z."/>
            <person name="Zhang J."/>
            <person name="Cai Q."/>
            <person name="Bai Y."/>
            <person name="Zhao B."/>
            <person name="Han Y."/>
            <person name="Li Y."/>
            <person name="Li X."/>
            <person name="Wang S."/>
            <person name="Shi Q."/>
            <person name="Liu S."/>
            <person name="Cho W.K."/>
            <person name="Kim J.Y."/>
            <person name="Xu Y."/>
            <person name="Heller-Uszynska K."/>
            <person name="Miao H."/>
            <person name="Cheng Z."/>
            <person name="Zhang S."/>
            <person name="Wu J."/>
            <person name="Yang Y."/>
            <person name="Kang H."/>
            <person name="Li M."/>
            <person name="Liang H."/>
            <person name="Ren X."/>
            <person name="Shi Z."/>
            <person name="Wen M."/>
            <person name="Jian M."/>
            <person name="Yang H."/>
            <person name="Zhang G."/>
            <person name="Yang Z."/>
            <person name="Chen R."/>
            <person name="Liu S."/>
            <person name="Li J."/>
            <person name="Ma L."/>
            <person name="Liu H."/>
            <person name="Zhou Y."/>
            <person name="Zhao J."/>
            <person name="Fang X."/>
            <person name="Li G."/>
            <person name="Fang L."/>
            <person name="Li Y."/>
            <person name="Liu D."/>
            <person name="Zheng H."/>
            <person name="Zhang Y."/>
            <person name="Qin N."/>
            <person name="Li Z."/>
            <person name="Yang G."/>
            <person name="Yang S."/>
            <person name="Bolund L."/>
            <person name="Kristiansen K."/>
            <person name="Zheng H."/>
            <person name="Li S."/>
            <person name="Zhang X."/>
            <person name="Yang H."/>
            <person name="Wang J."/>
            <person name="Sun R."/>
            <person name="Zhang B."/>
            <person name="Jiang S."/>
            <person name="Wang J."/>
            <person name="Du Y."/>
            <person name="Li S."/>
        </authorList>
    </citation>
    <scope>NUCLEOTIDE SEQUENCE [LARGE SCALE GENOMIC DNA]</scope>
    <source>
        <strain evidence="2">cv. 9930</strain>
    </source>
</reference>
<keyword evidence="2" id="KW-1185">Reference proteome</keyword>
<dbReference type="AlphaFoldDB" id="A0A0A0K6V7"/>
<name>A0A0A0K6V7_CUCSA</name>
<protein>
    <submittedName>
        <fullName evidence="1">Uncharacterized protein</fullName>
    </submittedName>
</protein>
<reference evidence="1 2" key="3">
    <citation type="journal article" date="2010" name="BMC Genomics">
        <title>Transcriptome sequencing and comparative analysis of cucumber flowers with different sex types.</title>
        <authorList>
            <person name="Guo S."/>
            <person name="Zheng Y."/>
            <person name="Joung J.G."/>
            <person name="Liu S."/>
            <person name="Zhang Z."/>
            <person name="Crasta O.R."/>
            <person name="Sobral B.W."/>
            <person name="Xu Y."/>
            <person name="Huang S."/>
            <person name="Fei Z."/>
        </authorList>
    </citation>
    <scope>NUCLEOTIDE SEQUENCE [LARGE SCALE GENOMIC DNA]</scope>
    <source>
        <strain evidence="2">cv. 9930</strain>
    </source>
</reference>
<dbReference type="GO" id="GO:0010214">
    <property type="term" value="P:seed coat development"/>
    <property type="evidence" value="ECO:0000318"/>
    <property type="project" value="GO_Central"/>
</dbReference>
<dbReference type="GO" id="GO:0009827">
    <property type="term" value="P:plant-type cell wall modification"/>
    <property type="evidence" value="ECO:0000318"/>
    <property type="project" value="GO_Central"/>
</dbReference>
<organism evidence="1 2">
    <name type="scientific">Cucumis sativus</name>
    <name type="common">Cucumber</name>
    <dbReference type="NCBI Taxonomy" id="3659"/>
    <lineage>
        <taxon>Eukaryota</taxon>
        <taxon>Viridiplantae</taxon>
        <taxon>Streptophyta</taxon>
        <taxon>Embryophyta</taxon>
        <taxon>Tracheophyta</taxon>
        <taxon>Spermatophyta</taxon>
        <taxon>Magnoliopsida</taxon>
        <taxon>eudicotyledons</taxon>
        <taxon>Gunneridae</taxon>
        <taxon>Pentapetalae</taxon>
        <taxon>rosids</taxon>
        <taxon>fabids</taxon>
        <taxon>Cucurbitales</taxon>
        <taxon>Cucurbitaceae</taxon>
        <taxon>Benincaseae</taxon>
        <taxon>Cucumis</taxon>
    </lineage>
</organism>
<dbReference type="EMBL" id="CM002928">
    <property type="protein sequence ID" value="KGN44659.1"/>
    <property type="molecule type" value="Genomic_DNA"/>
</dbReference>
<gene>
    <name evidence="1" type="ORF">Csa_7G368120</name>
</gene>
<evidence type="ECO:0000313" key="2">
    <source>
        <dbReference type="Proteomes" id="UP000029981"/>
    </source>
</evidence>
<dbReference type="Proteomes" id="UP000029981">
    <property type="component" value="Chromosome 7"/>
</dbReference>
<dbReference type="SUPFAM" id="SSF101148">
    <property type="entry name" value="Plant invertase/pectin methylesterase inhibitor"/>
    <property type="match status" value="1"/>
</dbReference>
<accession>A0A0A0K6V7</accession>
<dbReference type="GO" id="GO:0046910">
    <property type="term" value="F:pectinesterase inhibitor activity"/>
    <property type="evidence" value="ECO:0000318"/>
    <property type="project" value="GO_Central"/>
</dbReference>
<dbReference type="GO" id="GO:0048358">
    <property type="term" value="P:mucilage pectin biosynthetic process"/>
    <property type="evidence" value="ECO:0000318"/>
    <property type="project" value="GO_Central"/>
</dbReference>
<evidence type="ECO:0000313" key="1">
    <source>
        <dbReference type="EMBL" id="KGN44659.1"/>
    </source>
</evidence>
<reference evidence="1 2" key="2">
    <citation type="journal article" date="2009" name="PLoS ONE">
        <title>An integrated genetic and cytogenetic map of the cucumber genome.</title>
        <authorList>
            <person name="Ren Y."/>
            <person name="Zhang Z."/>
            <person name="Liu J."/>
            <person name="Staub J.E."/>
            <person name="Han Y."/>
            <person name="Cheng Z."/>
            <person name="Li X."/>
            <person name="Lu J."/>
            <person name="Miao H."/>
            <person name="Kang H."/>
            <person name="Xie B."/>
            <person name="Gu X."/>
            <person name="Wang X."/>
            <person name="Du Y."/>
            <person name="Jin W."/>
            <person name="Huang S."/>
        </authorList>
    </citation>
    <scope>NUCLEOTIDE SEQUENCE [LARGE SCALE GENOMIC DNA]</scope>
    <source>
        <strain evidence="2">cv. 9930</strain>
    </source>
</reference>
<dbReference type="GO" id="GO:0009505">
    <property type="term" value="C:plant-type cell wall"/>
    <property type="evidence" value="ECO:0000318"/>
    <property type="project" value="GO_Central"/>
</dbReference>
<reference evidence="1 2" key="4">
    <citation type="journal article" date="2011" name="BMC Genomics">
        <title>RNA-Seq improves annotation of protein-coding genes in the cucumber genome.</title>
        <authorList>
            <person name="Li Z."/>
            <person name="Zhang Z."/>
            <person name="Yan P."/>
            <person name="Huang S."/>
            <person name="Fei Z."/>
            <person name="Lin K."/>
        </authorList>
    </citation>
    <scope>NUCLEOTIDE SEQUENCE [LARGE SCALE GENOMIC DNA]</scope>
    <source>
        <strain evidence="2">cv. 9930</strain>
    </source>
</reference>
<dbReference type="Gramene" id="KGN44659">
    <property type="protein sequence ID" value="KGN44659"/>
    <property type="gene ID" value="Csa_7G368120"/>
</dbReference>
<dbReference type="Gene3D" id="1.20.140.40">
    <property type="entry name" value="Invertase/pectin methylesterase inhibitor family protein"/>
    <property type="match status" value="1"/>
</dbReference>
<proteinExistence type="predicted"/>
<sequence>MSYVQEACKVTRHQDLIRSLSKFLSTVKLRATKWARTRVSVTIIKIKKVTELPKRLKNNKRMKGRNMTKVWNCVEVFEAAMMSLTGRLGFLED</sequence>
<dbReference type="InterPro" id="IPR035513">
    <property type="entry name" value="Invertase/methylesterase_inhib"/>
</dbReference>